<feature type="region of interest" description="Disordered" evidence="1">
    <location>
        <begin position="1"/>
        <end position="32"/>
    </location>
</feature>
<dbReference type="Proteomes" id="UP000176944">
    <property type="component" value="Chromosome"/>
</dbReference>
<accession>A0A9Q9SS98</accession>
<organism evidence="2">
    <name type="scientific">Moorena producens (strain JHB)</name>
    <dbReference type="NCBI Taxonomy" id="1454205"/>
    <lineage>
        <taxon>Bacteria</taxon>
        <taxon>Bacillati</taxon>
        <taxon>Cyanobacteriota</taxon>
        <taxon>Cyanophyceae</taxon>
        <taxon>Coleofasciculales</taxon>
        <taxon>Coleofasciculaceae</taxon>
        <taxon>Moorena</taxon>
    </lineage>
</organism>
<evidence type="ECO:0000313" key="2">
    <source>
        <dbReference type="EMBL" id="WAN68724.1"/>
    </source>
</evidence>
<proteinExistence type="predicted"/>
<protein>
    <submittedName>
        <fullName evidence="2">Uncharacterized protein</fullName>
    </submittedName>
</protein>
<reference evidence="2" key="1">
    <citation type="journal article" date="2017" name="Proc. Natl. Acad. Sci. U.S.A.">
        <title>Comparative genomics uncovers the prolific and distinctive metabolic potential of the cyanobacterial genus Moorea.</title>
        <authorList>
            <person name="Leao T."/>
            <person name="Castelao G."/>
            <person name="Korobeynikov A."/>
            <person name="Monroe E.A."/>
            <person name="Podell S."/>
            <person name="Glukhov E."/>
            <person name="Allen E.E."/>
            <person name="Gerwick W.H."/>
            <person name="Gerwick L."/>
        </authorList>
    </citation>
    <scope>NUCLEOTIDE SEQUENCE</scope>
    <source>
        <strain evidence="2">JHB</strain>
    </source>
</reference>
<dbReference type="EMBL" id="CP017708">
    <property type="protein sequence ID" value="WAN68724.1"/>
    <property type="molecule type" value="Genomic_DNA"/>
</dbReference>
<evidence type="ECO:0000256" key="1">
    <source>
        <dbReference type="SAM" id="MobiDB-lite"/>
    </source>
</evidence>
<feature type="compositionally biased region" description="Basic and acidic residues" evidence="1">
    <location>
        <begin position="21"/>
        <end position="32"/>
    </location>
</feature>
<name>A0A9Q9SS98_MOOP1</name>
<gene>
    <name evidence="2" type="ORF">BJP36_40880</name>
</gene>
<sequence length="50" mass="5615">MRYKSLGFRDFGAGTEAVGDSSRKEQGRGKREEGKNNVYLIAMINAIVFF</sequence>
<reference evidence="2" key="2">
    <citation type="submission" date="2022-10" db="EMBL/GenBank/DDBJ databases">
        <authorList>
            <person name="Ngo T.-E."/>
        </authorList>
    </citation>
    <scope>NUCLEOTIDE SEQUENCE</scope>
    <source>
        <strain evidence="2">JHB</strain>
    </source>
</reference>
<dbReference type="AlphaFoldDB" id="A0A9Q9SS98"/>